<keyword evidence="6 10" id="KW-0812">Transmembrane</keyword>
<keyword evidence="5" id="KW-1003">Cell membrane</keyword>
<evidence type="ECO:0000256" key="8">
    <source>
        <dbReference type="ARBA" id="ARBA00022989"/>
    </source>
</evidence>
<evidence type="ECO:0000256" key="10">
    <source>
        <dbReference type="SAM" id="Phobius"/>
    </source>
</evidence>
<comment type="similarity">
    <text evidence="2">Belongs to the ArsB family.</text>
</comment>
<dbReference type="InterPro" id="IPR000802">
    <property type="entry name" value="Arsenical_pump_ArsB"/>
</dbReference>
<keyword evidence="4" id="KW-0813">Transport</keyword>
<dbReference type="GO" id="GO:0046685">
    <property type="term" value="P:response to arsenic-containing substance"/>
    <property type="evidence" value="ECO:0007669"/>
    <property type="project" value="UniProtKB-KW"/>
</dbReference>
<name>A0A419HSA8_9PSEU</name>
<feature type="transmembrane region" description="Helical" evidence="10">
    <location>
        <begin position="86"/>
        <end position="111"/>
    </location>
</feature>
<dbReference type="PANTHER" id="PTHR43302">
    <property type="entry name" value="TRANSPORTER ARSB-RELATED"/>
    <property type="match status" value="1"/>
</dbReference>
<keyword evidence="8 10" id="KW-1133">Transmembrane helix</keyword>
<keyword evidence="7" id="KW-0059">Arsenical resistance</keyword>
<comment type="similarity">
    <text evidence="3">Belongs to the CitM (TC 2.A.11) transporter family.</text>
</comment>
<evidence type="ECO:0000256" key="6">
    <source>
        <dbReference type="ARBA" id="ARBA00022692"/>
    </source>
</evidence>
<dbReference type="InterPro" id="IPR004680">
    <property type="entry name" value="Cit_transptr-like_dom"/>
</dbReference>
<feature type="transmembrane region" description="Helical" evidence="10">
    <location>
        <begin position="291"/>
        <end position="315"/>
    </location>
</feature>
<gene>
    <name evidence="12" type="ORF">D5S19_25735</name>
</gene>
<dbReference type="Proteomes" id="UP000285112">
    <property type="component" value="Unassembled WGS sequence"/>
</dbReference>
<proteinExistence type="inferred from homology"/>
<dbReference type="GO" id="GO:0015105">
    <property type="term" value="F:arsenite transmembrane transporter activity"/>
    <property type="evidence" value="ECO:0007669"/>
    <property type="project" value="InterPro"/>
</dbReference>
<evidence type="ECO:0000256" key="4">
    <source>
        <dbReference type="ARBA" id="ARBA00022448"/>
    </source>
</evidence>
<dbReference type="OrthoDB" id="3284414at2"/>
<feature type="transmembrane region" description="Helical" evidence="10">
    <location>
        <begin position="377"/>
        <end position="399"/>
    </location>
</feature>
<evidence type="ECO:0000256" key="2">
    <source>
        <dbReference type="ARBA" id="ARBA00006433"/>
    </source>
</evidence>
<evidence type="ECO:0000256" key="1">
    <source>
        <dbReference type="ARBA" id="ARBA00004651"/>
    </source>
</evidence>
<sequence>MGGTLWFAMVRPRGLPEAVVAVPAAGLVLALGLTSPAEAGRRVTEILPTMGFLAAILLVGHLAAAEGVFSWLGGELAEICHGRPRRLLVLTFAAAAGVTAVLSLDATVVLLTPVVLATSERLRLAARPHVYACAHLANSASTLFPVSNLTNLLAFAASGLSFAGFTALMALPWLVTIAIEFGAFAWFFRTELRQPATRPTTEHRQAPRFPLIVLTVMLAGFVTGQLVHVEPVWVAALAALVLAARALARREIRPWQVVTEASPLLILFVLALAVVVEAVDEHVLGSLLRTILPATAGLPQLLLAAGVAALLANLVNNLPATLILLSALGPHPAPGVLLAVLLGVNIGPNATYLGSLATLLWRRVLSRHDERPDAAEFLRLGALTTPLSLVAATCTLWLVL</sequence>
<evidence type="ECO:0000313" key="12">
    <source>
        <dbReference type="EMBL" id="RJQ79536.1"/>
    </source>
</evidence>
<keyword evidence="9 10" id="KW-0472">Membrane</keyword>
<comment type="caution">
    <text evidence="12">The sequence shown here is derived from an EMBL/GenBank/DDBJ whole genome shotgun (WGS) entry which is preliminary data.</text>
</comment>
<feature type="transmembrane region" description="Helical" evidence="10">
    <location>
        <begin position="49"/>
        <end position="74"/>
    </location>
</feature>
<dbReference type="Pfam" id="PF03600">
    <property type="entry name" value="CitMHS"/>
    <property type="match status" value="1"/>
</dbReference>
<feature type="transmembrane region" description="Helical" evidence="10">
    <location>
        <begin position="209"/>
        <end position="226"/>
    </location>
</feature>
<feature type="transmembrane region" description="Helical" evidence="10">
    <location>
        <begin position="232"/>
        <end position="248"/>
    </location>
</feature>
<evidence type="ECO:0000256" key="7">
    <source>
        <dbReference type="ARBA" id="ARBA00022849"/>
    </source>
</evidence>
<protein>
    <submittedName>
        <fullName evidence="12">Arsenic transporter</fullName>
    </submittedName>
</protein>
<dbReference type="PANTHER" id="PTHR43302:SF5">
    <property type="entry name" value="TRANSPORTER ARSB-RELATED"/>
    <property type="match status" value="1"/>
</dbReference>
<reference evidence="12 13" key="1">
    <citation type="submission" date="2018-09" db="EMBL/GenBank/DDBJ databases">
        <title>YIM PH 21725 draft genome.</title>
        <authorList>
            <person name="Miao C."/>
        </authorList>
    </citation>
    <scope>NUCLEOTIDE SEQUENCE [LARGE SCALE GENOMIC DNA]</scope>
    <source>
        <strain evidence="13">YIM PH21725</strain>
    </source>
</reference>
<evidence type="ECO:0000259" key="11">
    <source>
        <dbReference type="Pfam" id="PF03600"/>
    </source>
</evidence>
<feature type="transmembrane region" description="Helical" evidence="10">
    <location>
        <begin position="322"/>
        <end position="344"/>
    </location>
</feature>
<accession>A0A419HSA8</accession>
<dbReference type="EMBL" id="QZFV01000120">
    <property type="protein sequence ID" value="RJQ79536.1"/>
    <property type="molecule type" value="Genomic_DNA"/>
</dbReference>
<dbReference type="AlphaFoldDB" id="A0A419HSA8"/>
<evidence type="ECO:0000256" key="9">
    <source>
        <dbReference type="ARBA" id="ARBA00023136"/>
    </source>
</evidence>
<evidence type="ECO:0000256" key="3">
    <source>
        <dbReference type="ARBA" id="ARBA00009843"/>
    </source>
</evidence>
<feature type="domain" description="Citrate transporter-like" evidence="11">
    <location>
        <begin position="7"/>
        <end position="328"/>
    </location>
</feature>
<feature type="transmembrane region" description="Helical" evidence="10">
    <location>
        <begin position="162"/>
        <end position="188"/>
    </location>
</feature>
<feature type="transmembrane region" description="Helical" evidence="10">
    <location>
        <begin position="260"/>
        <end position="279"/>
    </location>
</feature>
<dbReference type="PRINTS" id="PR00758">
    <property type="entry name" value="ARSENICPUMP"/>
</dbReference>
<comment type="subcellular location">
    <subcellularLocation>
        <location evidence="1">Cell membrane</location>
        <topology evidence="1">Multi-pass membrane protein</topology>
    </subcellularLocation>
</comment>
<dbReference type="GO" id="GO:0005886">
    <property type="term" value="C:plasma membrane"/>
    <property type="evidence" value="ECO:0007669"/>
    <property type="project" value="UniProtKB-SubCell"/>
</dbReference>
<evidence type="ECO:0000256" key="5">
    <source>
        <dbReference type="ARBA" id="ARBA00022475"/>
    </source>
</evidence>
<keyword evidence="13" id="KW-1185">Reference proteome</keyword>
<dbReference type="RefSeq" id="WP_120025965.1">
    <property type="nucleotide sequence ID" value="NZ_QZFV01000120.1"/>
</dbReference>
<organism evidence="12 13">
    <name type="scientific">Amycolatopsis panacis</name>
    <dbReference type="NCBI Taxonomy" id="2340917"/>
    <lineage>
        <taxon>Bacteria</taxon>
        <taxon>Bacillati</taxon>
        <taxon>Actinomycetota</taxon>
        <taxon>Actinomycetes</taxon>
        <taxon>Pseudonocardiales</taxon>
        <taxon>Pseudonocardiaceae</taxon>
        <taxon>Amycolatopsis</taxon>
    </lineage>
</organism>
<evidence type="ECO:0000313" key="13">
    <source>
        <dbReference type="Proteomes" id="UP000285112"/>
    </source>
</evidence>